<comment type="caution">
    <text evidence="2">The sequence shown here is derived from an EMBL/GenBank/DDBJ whole genome shotgun (WGS) entry which is preliminary data.</text>
</comment>
<accession>A0A7W9EI83</accession>
<dbReference type="AlphaFoldDB" id="A0A7W9EI83"/>
<evidence type="ECO:0008006" key="4">
    <source>
        <dbReference type="Google" id="ProtNLM"/>
    </source>
</evidence>
<keyword evidence="1" id="KW-0732">Signal</keyword>
<dbReference type="EMBL" id="JACIJJ010000003">
    <property type="protein sequence ID" value="MBB5698893.1"/>
    <property type="molecule type" value="Genomic_DNA"/>
</dbReference>
<feature type="signal peptide" evidence="1">
    <location>
        <begin position="1"/>
        <end position="21"/>
    </location>
</feature>
<gene>
    <name evidence="2" type="ORF">FHR19_002248</name>
</gene>
<feature type="chain" id="PRO_5031456299" description="YARHG domain-containing protein" evidence="1">
    <location>
        <begin position="22"/>
        <end position="83"/>
    </location>
</feature>
<protein>
    <recommendedName>
        <fullName evidence="4">YARHG domain-containing protein</fullName>
    </recommendedName>
</protein>
<reference evidence="2 3" key="1">
    <citation type="submission" date="2020-08" db="EMBL/GenBank/DDBJ databases">
        <title>Genomic Encyclopedia of Type Strains, Phase IV (KMG-IV): sequencing the most valuable type-strain genomes for metagenomic binning, comparative biology and taxonomic classification.</title>
        <authorList>
            <person name="Goeker M."/>
        </authorList>
    </citation>
    <scope>NUCLEOTIDE SEQUENCE [LARGE SCALE GENOMIC DNA]</scope>
    <source>
        <strain evidence="2 3">DSM 27244</strain>
    </source>
</reference>
<proteinExistence type="predicted"/>
<sequence>MRGLKTMAALAALGMGTAAIAQTPAAQPDPEKKICRKTLETGSLVKKKRQCFTRTEWARIAEAARTNLQYIQDNQMGRPAGGP</sequence>
<keyword evidence="3" id="KW-1185">Reference proteome</keyword>
<dbReference type="RefSeq" id="WP_184028239.1">
    <property type="nucleotide sequence ID" value="NZ_JACIJJ010000003.1"/>
</dbReference>
<evidence type="ECO:0000313" key="3">
    <source>
        <dbReference type="Proteomes" id="UP000557739"/>
    </source>
</evidence>
<evidence type="ECO:0000313" key="2">
    <source>
        <dbReference type="EMBL" id="MBB5698893.1"/>
    </source>
</evidence>
<dbReference type="Proteomes" id="UP000557739">
    <property type="component" value="Unassembled WGS sequence"/>
</dbReference>
<organism evidence="2 3">
    <name type="scientific">Sphingomonas yantingensis</name>
    <dbReference type="NCBI Taxonomy" id="1241761"/>
    <lineage>
        <taxon>Bacteria</taxon>
        <taxon>Pseudomonadati</taxon>
        <taxon>Pseudomonadota</taxon>
        <taxon>Alphaproteobacteria</taxon>
        <taxon>Sphingomonadales</taxon>
        <taxon>Sphingomonadaceae</taxon>
        <taxon>Sphingomonas</taxon>
    </lineage>
</organism>
<name>A0A7W9EI83_9SPHN</name>
<evidence type="ECO:0000256" key="1">
    <source>
        <dbReference type="SAM" id="SignalP"/>
    </source>
</evidence>